<accession>A0A921QMQ7</accession>
<evidence type="ECO:0000256" key="2">
    <source>
        <dbReference type="SAM" id="MobiDB-lite"/>
    </source>
</evidence>
<dbReference type="Gramene" id="EES14249">
    <property type="protein sequence ID" value="EES14249"/>
    <property type="gene ID" value="SORBI_3007G205900"/>
</dbReference>
<feature type="domain" description="UVR" evidence="3">
    <location>
        <begin position="280"/>
        <end position="315"/>
    </location>
</feature>
<comment type="caution">
    <text evidence="4">The sequence shown here is derived from an EMBL/GenBank/DDBJ whole genome shotgun (WGS) entry which is preliminary data.</text>
</comment>
<sequence>MASQDDGWGGGEDGGSLFEGMVLFAPEPTAAEDSVPAPAPAPVPELPPAALPDADAASSAPPPLDEDLFSDLTLLAPQEPLSLEQQPPPPLPPQGEDRSHTAVVPAAPAAATALSRQPSSSSLRKKKRAVRIGYGRSPQPAPPSPPATVRASAAAAAISASSIAFLDASPHPAATRSLDQVPDRQVDGYANGYEAHAEAVDVDTNSPRVEEAAKDEDDDGEEDGDTGVAALGIVERLALLRSQISGKLDTIQQRAAAVAAKRRLLAGRRRKVAEEAASVASSHKDMERELEEACEAEDFEKAERISDSLAALEKEKDRLLTVLRDAELDYDSVDSELQEVLESRIAAEEEAASLLEQFAKDATEHANSESKQAEELSTKEIEGWQTSMELLETKKLEMEVETQLVLEARSGLEGSIEHLVEEDKLEKDILSKKGEILTKELAELLEFVRLKEAEIAENNARIHQVQERISAVVSKFHGSQSDIDLKLNSLKEAQSKVDLETEALVLKKNEIDKFISLSEQKDSELREIIGACSSEAKTCQQSVEIRRKLASSILKSREDRIGLLKMEEEILQEIQMLRQKITDARTTLQEVSSRRTSIQQEMDSFKQKLSFIDKRGPELEAEKKVAAAARNFKEAGRIAAEAKALNSEKDELHCKLEKASTDLEIIEKDIVATTDKIQECEGLIVLKEKDSALTSYKRLRLDCAAARAELTAATETDDNEEVEILRKEAEAAESKAIELKTCYDLQVEDDEFMFQPVVPIAFITNSTGQHLSEIASSFGLSPQK</sequence>
<feature type="region of interest" description="Disordered" evidence="2">
    <location>
        <begin position="1"/>
        <end position="150"/>
    </location>
</feature>
<dbReference type="Proteomes" id="UP000807115">
    <property type="component" value="Chromosome 7"/>
</dbReference>
<dbReference type="PANTHER" id="PTHR38394:SF1">
    <property type="entry name" value="NEUROFILAMENT LIGHT PROTEIN"/>
    <property type="match status" value="1"/>
</dbReference>
<feature type="compositionally biased region" description="Pro residues" evidence="2">
    <location>
        <begin position="37"/>
        <end position="50"/>
    </location>
</feature>
<dbReference type="Pfam" id="PF02151">
    <property type="entry name" value="UVR"/>
    <property type="match status" value="1"/>
</dbReference>
<dbReference type="InterPro" id="IPR001943">
    <property type="entry name" value="UVR_dom"/>
</dbReference>
<feature type="region of interest" description="Disordered" evidence="2">
    <location>
        <begin position="197"/>
        <end position="227"/>
    </location>
</feature>
<name>A0A921QMQ7_SORBI</name>
<evidence type="ECO:0000256" key="1">
    <source>
        <dbReference type="SAM" id="Coils"/>
    </source>
</evidence>
<reference evidence="4" key="1">
    <citation type="journal article" date="2019" name="BMC Genomics">
        <title>A new reference genome for Sorghum bicolor reveals high levels of sequence similarity between sweet and grain genotypes: implications for the genetics of sugar metabolism.</title>
        <authorList>
            <person name="Cooper E.A."/>
            <person name="Brenton Z.W."/>
            <person name="Flinn B.S."/>
            <person name="Jenkins J."/>
            <person name="Shu S."/>
            <person name="Flowers D."/>
            <person name="Luo F."/>
            <person name="Wang Y."/>
            <person name="Xia P."/>
            <person name="Barry K."/>
            <person name="Daum C."/>
            <person name="Lipzen A."/>
            <person name="Yoshinaga Y."/>
            <person name="Schmutz J."/>
            <person name="Saski C."/>
            <person name="Vermerris W."/>
            <person name="Kresovich S."/>
        </authorList>
    </citation>
    <scope>NUCLEOTIDE SEQUENCE</scope>
</reference>
<dbReference type="KEGG" id="sbi:8081351"/>
<feature type="coiled-coil region" evidence="1">
    <location>
        <begin position="642"/>
        <end position="669"/>
    </location>
</feature>
<evidence type="ECO:0000259" key="3">
    <source>
        <dbReference type="PROSITE" id="PS50151"/>
    </source>
</evidence>
<proteinExistence type="predicted"/>
<feature type="compositionally biased region" description="Low complexity" evidence="2">
    <location>
        <begin position="74"/>
        <end position="85"/>
    </location>
</feature>
<organism evidence="4 5">
    <name type="scientific">Sorghum bicolor</name>
    <name type="common">Sorghum</name>
    <name type="synonym">Sorghum vulgare</name>
    <dbReference type="NCBI Taxonomy" id="4558"/>
    <lineage>
        <taxon>Eukaryota</taxon>
        <taxon>Viridiplantae</taxon>
        <taxon>Streptophyta</taxon>
        <taxon>Embryophyta</taxon>
        <taxon>Tracheophyta</taxon>
        <taxon>Spermatophyta</taxon>
        <taxon>Magnoliopsida</taxon>
        <taxon>Liliopsida</taxon>
        <taxon>Poales</taxon>
        <taxon>Poaceae</taxon>
        <taxon>PACMAD clade</taxon>
        <taxon>Panicoideae</taxon>
        <taxon>Andropogonodae</taxon>
        <taxon>Andropogoneae</taxon>
        <taxon>Sorghinae</taxon>
        <taxon>Sorghum</taxon>
    </lineage>
</organism>
<feature type="coiled-coil region" evidence="1">
    <location>
        <begin position="696"/>
        <end position="735"/>
    </location>
</feature>
<evidence type="ECO:0000313" key="4">
    <source>
        <dbReference type="EMBL" id="KAG0524521.1"/>
    </source>
</evidence>
<feature type="coiled-coil region" evidence="1">
    <location>
        <begin position="567"/>
        <end position="608"/>
    </location>
</feature>
<feature type="region of interest" description="Disordered" evidence="2">
    <location>
        <begin position="275"/>
        <end position="295"/>
    </location>
</feature>
<feature type="compositionally biased region" description="Acidic residues" evidence="2">
    <location>
        <begin position="213"/>
        <end position="225"/>
    </location>
</feature>
<dbReference type="EMBL" id="CM027686">
    <property type="protein sequence ID" value="KAG0524521.1"/>
    <property type="molecule type" value="Genomic_DNA"/>
</dbReference>
<dbReference type="OrthoDB" id="1301563at2759"/>
<feature type="compositionally biased region" description="Low complexity" evidence="2">
    <location>
        <begin position="101"/>
        <end position="113"/>
    </location>
</feature>
<dbReference type="PANTHER" id="PTHR38394">
    <property type="entry name" value="NEUROFILAMENT LIGHT PROTEIN"/>
    <property type="match status" value="1"/>
</dbReference>
<dbReference type="OMA" id="CAILLDH"/>
<gene>
    <name evidence="4" type="ORF">BDA96_07G218900</name>
</gene>
<evidence type="ECO:0000313" key="5">
    <source>
        <dbReference type="Proteomes" id="UP000807115"/>
    </source>
</evidence>
<keyword evidence="1" id="KW-0175">Coiled coil</keyword>
<dbReference type="PROSITE" id="PS50151">
    <property type="entry name" value="UVR"/>
    <property type="match status" value="1"/>
</dbReference>
<protein>
    <recommendedName>
        <fullName evidence="3">UVR domain-containing protein</fullName>
    </recommendedName>
</protein>
<reference evidence="4" key="2">
    <citation type="submission" date="2020-10" db="EMBL/GenBank/DDBJ databases">
        <authorList>
            <person name="Cooper E.A."/>
            <person name="Brenton Z.W."/>
            <person name="Flinn B.S."/>
            <person name="Jenkins J."/>
            <person name="Shu S."/>
            <person name="Flowers D."/>
            <person name="Luo F."/>
            <person name="Wang Y."/>
            <person name="Xia P."/>
            <person name="Barry K."/>
            <person name="Daum C."/>
            <person name="Lipzen A."/>
            <person name="Yoshinaga Y."/>
            <person name="Schmutz J."/>
            <person name="Saski C."/>
            <person name="Vermerris W."/>
            <person name="Kresovich S."/>
        </authorList>
    </citation>
    <scope>NUCLEOTIDE SEQUENCE</scope>
</reference>
<dbReference type="AlphaFoldDB" id="A0A921QMQ7"/>